<reference evidence="3" key="1">
    <citation type="journal article" date="2016" name="Gigascience">
        <title>De novo construction of an expanded transcriptome assembly for the western tarnished plant bug, Lygus hesperus.</title>
        <authorList>
            <person name="Tassone E.E."/>
            <person name="Geib S.M."/>
            <person name="Hall B."/>
            <person name="Fabrick J.A."/>
            <person name="Brent C.S."/>
            <person name="Hull J.J."/>
        </authorList>
    </citation>
    <scope>NUCLEOTIDE SEQUENCE</scope>
</reference>
<evidence type="ECO:0000256" key="2">
    <source>
        <dbReference type="SAM" id="SignalP"/>
    </source>
</evidence>
<evidence type="ECO:0000313" key="3">
    <source>
        <dbReference type="EMBL" id="JAQ11858.1"/>
    </source>
</evidence>
<evidence type="ECO:0000256" key="1">
    <source>
        <dbReference type="SAM" id="MobiDB-lite"/>
    </source>
</evidence>
<organism evidence="3">
    <name type="scientific">Lygus hesperus</name>
    <name type="common">Western plant bug</name>
    <dbReference type="NCBI Taxonomy" id="30085"/>
    <lineage>
        <taxon>Eukaryota</taxon>
        <taxon>Metazoa</taxon>
        <taxon>Ecdysozoa</taxon>
        <taxon>Arthropoda</taxon>
        <taxon>Hexapoda</taxon>
        <taxon>Insecta</taxon>
        <taxon>Pterygota</taxon>
        <taxon>Neoptera</taxon>
        <taxon>Paraneoptera</taxon>
        <taxon>Hemiptera</taxon>
        <taxon>Heteroptera</taxon>
        <taxon>Panheteroptera</taxon>
        <taxon>Cimicomorpha</taxon>
        <taxon>Miridae</taxon>
        <taxon>Mirini</taxon>
        <taxon>Lygus</taxon>
    </lineage>
</organism>
<gene>
    <name evidence="3" type="ORF">g.33018</name>
</gene>
<keyword evidence="2" id="KW-0732">Signal</keyword>
<sequence>MMKYCGSFLILCCVAAIACASDEKTDAKSTSSACCACNNHLDLASIKKEVILQLLRVPKLKLEMIRHTMEVVRKVWGKIESLSQNASNEIRSRLKKAHDTGVKVLASLISKLDDKTHTQHTHQIQKHVRNMRKWLSKTELAGDVSLEAWWKARSDWIRGTQGSSSDSRDASSGSSESSSDDSDSSNWDSSYKGPKGSSTTSKPSNATEIRYYTKIVKVTSAPSN</sequence>
<feature type="compositionally biased region" description="Polar residues" evidence="1">
    <location>
        <begin position="196"/>
        <end position="207"/>
    </location>
</feature>
<protein>
    <submittedName>
        <fullName evidence="3">Uncharacterized protein</fullName>
    </submittedName>
</protein>
<dbReference type="AlphaFoldDB" id="A0A146LW01"/>
<accession>A0A146LW01</accession>
<dbReference type="EMBL" id="GDHC01006771">
    <property type="protein sequence ID" value="JAQ11858.1"/>
    <property type="molecule type" value="Transcribed_RNA"/>
</dbReference>
<feature type="chain" id="PRO_5007527424" evidence="2">
    <location>
        <begin position="21"/>
        <end position="224"/>
    </location>
</feature>
<feature type="signal peptide" evidence="2">
    <location>
        <begin position="1"/>
        <end position="20"/>
    </location>
</feature>
<proteinExistence type="predicted"/>
<dbReference type="PROSITE" id="PS51257">
    <property type="entry name" value="PROKAR_LIPOPROTEIN"/>
    <property type="match status" value="1"/>
</dbReference>
<name>A0A146LW01_LYGHE</name>
<feature type="region of interest" description="Disordered" evidence="1">
    <location>
        <begin position="159"/>
        <end position="208"/>
    </location>
</feature>